<accession>A0A5N3P604</accession>
<comment type="subcellular location">
    <subcellularLocation>
        <location evidence="2">Secreted</location>
    </subcellularLocation>
</comment>
<evidence type="ECO:0000313" key="9">
    <source>
        <dbReference type="Proteomes" id="UP000325684"/>
    </source>
</evidence>
<dbReference type="PROSITE" id="PS51677">
    <property type="entry name" value="NODB"/>
    <property type="match status" value="1"/>
</dbReference>
<dbReference type="RefSeq" id="WP_150947691.1">
    <property type="nucleotide sequence ID" value="NZ_VCMV01000041.1"/>
</dbReference>
<dbReference type="GO" id="GO:0016810">
    <property type="term" value="F:hydrolase activity, acting on carbon-nitrogen (but not peptide) bonds"/>
    <property type="evidence" value="ECO:0007669"/>
    <property type="project" value="InterPro"/>
</dbReference>
<dbReference type="CDD" id="cd10918">
    <property type="entry name" value="CE4_NodB_like_5s_6s"/>
    <property type="match status" value="1"/>
</dbReference>
<protein>
    <recommendedName>
        <fullName evidence="4">Chitooligosaccharide deacetylase</fullName>
    </recommendedName>
    <alternativeName>
        <fullName evidence="6">Nodulation protein B</fullName>
    </alternativeName>
</protein>
<evidence type="ECO:0000256" key="4">
    <source>
        <dbReference type="ARBA" id="ARBA00020071"/>
    </source>
</evidence>
<evidence type="ECO:0000256" key="3">
    <source>
        <dbReference type="ARBA" id="ARBA00010973"/>
    </source>
</evidence>
<reference evidence="8 9" key="1">
    <citation type="journal article" date="2019" name="Microorganisms">
        <title>Genome Insights into the Novel Species Microvirga brassicacearum, a Rapeseed Endophyte with Biotechnological Potential.</title>
        <authorList>
            <person name="Jimenez-Gomez A."/>
            <person name="Saati-Santamaria Z."/>
            <person name="Igual J.M."/>
            <person name="Rivas R."/>
            <person name="Mateos P.F."/>
            <person name="Garcia-Fraile P."/>
        </authorList>
    </citation>
    <scope>NUCLEOTIDE SEQUENCE [LARGE SCALE GENOMIC DNA]</scope>
    <source>
        <strain evidence="8 9">CDVBN77</strain>
    </source>
</reference>
<evidence type="ECO:0000256" key="6">
    <source>
        <dbReference type="ARBA" id="ARBA00032976"/>
    </source>
</evidence>
<dbReference type="PANTHER" id="PTHR34216:SF3">
    <property type="entry name" value="POLY-BETA-1,6-N-ACETYL-D-GLUCOSAMINE N-DEACETYLASE"/>
    <property type="match status" value="1"/>
</dbReference>
<dbReference type="Pfam" id="PF01522">
    <property type="entry name" value="Polysacc_deac_1"/>
    <property type="match status" value="2"/>
</dbReference>
<keyword evidence="5" id="KW-0732">Signal</keyword>
<feature type="domain" description="NodB homology" evidence="7">
    <location>
        <begin position="93"/>
        <end position="342"/>
    </location>
</feature>
<dbReference type="AlphaFoldDB" id="A0A5N3P604"/>
<comment type="caution">
    <text evidence="8">The sequence shown here is derived from an EMBL/GenBank/DDBJ whole genome shotgun (WGS) entry which is preliminary data.</text>
</comment>
<dbReference type="GO" id="GO:0005576">
    <property type="term" value="C:extracellular region"/>
    <property type="evidence" value="ECO:0007669"/>
    <property type="project" value="UniProtKB-SubCell"/>
</dbReference>
<evidence type="ECO:0000313" key="8">
    <source>
        <dbReference type="EMBL" id="KAB0265177.1"/>
    </source>
</evidence>
<dbReference type="GO" id="GO:0005975">
    <property type="term" value="P:carbohydrate metabolic process"/>
    <property type="evidence" value="ECO:0007669"/>
    <property type="project" value="InterPro"/>
</dbReference>
<dbReference type="Proteomes" id="UP000325684">
    <property type="component" value="Unassembled WGS sequence"/>
</dbReference>
<dbReference type="SUPFAM" id="SSF88713">
    <property type="entry name" value="Glycoside hydrolase/deacetylase"/>
    <property type="match status" value="1"/>
</dbReference>
<organism evidence="8 9">
    <name type="scientific">Microvirga brassicacearum</name>
    <dbReference type="NCBI Taxonomy" id="2580413"/>
    <lineage>
        <taxon>Bacteria</taxon>
        <taxon>Pseudomonadati</taxon>
        <taxon>Pseudomonadota</taxon>
        <taxon>Alphaproteobacteria</taxon>
        <taxon>Hyphomicrobiales</taxon>
        <taxon>Methylobacteriaceae</taxon>
        <taxon>Microvirga</taxon>
    </lineage>
</organism>
<dbReference type="EMBL" id="VCMV01000041">
    <property type="protein sequence ID" value="KAB0265177.1"/>
    <property type="molecule type" value="Genomic_DNA"/>
</dbReference>
<dbReference type="InterPro" id="IPR002509">
    <property type="entry name" value="NODB_dom"/>
</dbReference>
<gene>
    <name evidence="8" type="ORF">FEZ63_19710</name>
</gene>
<dbReference type="PANTHER" id="PTHR34216">
    <property type="match status" value="1"/>
</dbReference>
<comment type="function">
    <text evidence="1">Is involved in generating a small heat-stable compound (Nod), an acylated oligomer of N-acetylglucosamine, that stimulates mitosis in various plant protoplasts.</text>
</comment>
<evidence type="ECO:0000256" key="5">
    <source>
        <dbReference type="ARBA" id="ARBA00022729"/>
    </source>
</evidence>
<evidence type="ECO:0000259" key="7">
    <source>
        <dbReference type="PROSITE" id="PS51677"/>
    </source>
</evidence>
<comment type="similarity">
    <text evidence="3">Belongs to the polysaccharide deacetylase family.</text>
</comment>
<evidence type="ECO:0000256" key="2">
    <source>
        <dbReference type="ARBA" id="ARBA00004613"/>
    </source>
</evidence>
<evidence type="ECO:0000256" key="1">
    <source>
        <dbReference type="ARBA" id="ARBA00003236"/>
    </source>
</evidence>
<dbReference type="OrthoDB" id="9782872at2"/>
<sequence length="342" mass="36929">MKAAPPSRLAQAVKSAFVNLGVVACARALPSSQCTATILRYHSVSASGDYRSPTIAISPELFETQMSFLARNYVVFTLDELLKRLEERDLPRNSVAITFDDGYLDNAKVAFPILARYGLPATFFVTSDPVLGKGAFWVGWLYRAVATASDATLRRACVAMTGSTDPQATRDDVFATLATLIDNSDGDLRDNRLWELETLFPAMPPLDSPCDFMMSVADLRDLRAGGMTIGAHTATHRVLAGMEAGGVYQELVRSKSELESVLDAPVDHLAYPNGHVEENVDPVACNLAEQAGFRSAGTSRRGTVSAGAPLFNLPRQGVNAALGFGGFVFKLEEARFSLLLRS</sequence>
<dbReference type="InterPro" id="IPR051398">
    <property type="entry name" value="Polysacch_Deacetylase"/>
</dbReference>
<dbReference type="Gene3D" id="3.20.20.370">
    <property type="entry name" value="Glycoside hydrolase/deacetylase"/>
    <property type="match status" value="1"/>
</dbReference>
<name>A0A5N3P604_9HYPH</name>
<dbReference type="InterPro" id="IPR011330">
    <property type="entry name" value="Glyco_hydro/deAcase_b/a-brl"/>
</dbReference>
<keyword evidence="9" id="KW-1185">Reference proteome</keyword>
<dbReference type="PROSITE" id="PS51257">
    <property type="entry name" value="PROKAR_LIPOPROTEIN"/>
    <property type="match status" value="1"/>
</dbReference>
<proteinExistence type="inferred from homology"/>